<comment type="caution">
    <text evidence="1">The sequence shown here is derived from an EMBL/GenBank/DDBJ whole genome shotgun (WGS) entry which is preliminary data.</text>
</comment>
<keyword evidence="2" id="KW-1185">Reference proteome</keyword>
<evidence type="ECO:0000313" key="2">
    <source>
        <dbReference type="Proteomes" id="UP001151760"/>
    </source>
</evidence>
<reference evidence="1" key="2">
    <citation type="submission" date="2022-01" db="EMBL/GenBank/DDBJ databases">
        <authorList>
            <person name="Yamashiro T."/>
            <person name="Shiraishi A."/>
            <person name="Satake H."/>
            <person name="Nakayama K."/>
        </authorList>
    </citation>
    <scope>NUCLEOTIDE SEQUENCE</scope>
</reference>
<proteinExistence type="predicted"/>
<protein>
    <submittedName>
        <fullName evidence="1">Uncharacterized protein</fullName>
    </submittedName>
</protein>
<name>A0ABQ4Z1G8_9ASTR</name>
<organism evidence="1 2">
    <name type="scientific">Tanacetum coccineum</name>
    <dbReference type="NCBI Taxonomy" id="301880"/>
    <lineage>
        <taxon>Eukaryota</taxon>
        <taxon>Viridiplantae</taxon>
        <taxon>Streptophyta</taxon>
        <taxon>Embryophyta</taxon>
        <taxon>Tracheophyta</taxon>
        <taxon>Spermatophyta</taxon>
        <taxon>Magnoliopsida</taxon>
        <taxon>eudicotyledons</taxon>
        <taxon>Gunneridae</taxon>
        <taxon>Pentapetalae</taxon>
        <taxon>asterids</taxon>
        <taxon>campanulids</taxon>
        <taxon>Asterales</taxon>
        <taxon>Asteraceae</taxon>
        <taxon>Asteroideae</taxon>
        <taxon>Anthemideae</taxon>
        <taxon>Anthemidinae</taxon>
        <taxon>Tanacetum</taxon>
    </lineage>
</organism>
<reference evidence="1" key="1">
    <citation type="journal article" date="2022" name="Int. J. Mol. Sci.">
        <title>Draft Genome of Tanacetum Coccineum: Genomic Comparison of Closely Related Tanacetum-Family Plants.</title>
        <authorList>
            <person name="Yamashiro T."/>
            <person name="Shiraishi A."/>
            <person name="Nakayama K."/>
            <person name="Satake H."/>
        </authorList>
    </citation>
    <scope>NUCLEOTIDE SEQUENCE</scope>
</reference>
<dbReference type="EMBL" id="BQNB010010941">
    <property type="protein sequence ID" value="GJS83979.1"/>
    <property type="molecule type" value="Genomic_DNA"/>
</dbReference>
<feature type="non-terminal residue" evidence="1">
    <location>
        <position position="1"/>
    </location>
</feature>
<accession>A0ABQ4Z1G8</accession>
<gene>
    <name evidence="1" type="ORF">Tco_0750520</name>
</gene>
<sequence length="244" mass="28274">KEKDDLKAKVEKWHNSSKNLGKLLNSQMSAYDKFGLGYGDHRYNGILSYENEVLQSVFKGKESDFDNPPLNNRINKIGEMHAVPPPMTGNYMPTGPEIEIDYSQFTYGPKQTQPSESESQSSECDTCESNCTSHWRSKRKNFYGYASNRVPKHDVYSIKRILALTNIKFNVWYSYGHLEEIEVGRSDQQLYKFMEGDIPRLHLNNIEDMLILVVQNRLVNIKSEDIVHLDAALRMFTRRIVIQK</sequence>
<evidence type="ECO:0000313" key="1">
    <source>
        <dbReference type="EMBL" id="GJS83979.1"/>
    </source>
</evidence>
<dbReference type="Proteomes" id="UP001151760">
    <property type="component" value="Unassembled WGS sequence"/>
</dbReference>